<keyword evidence="13" id="KW-1185">Reference proteome</keyword>
<dbReference type="PANTHER" id="PTHR23110:SF111">
    <property type="entry name" value="LONGITUDINALS LACKING PROTEIN, ISOFORMS F_I_K_T"/>
    <property type="match status" value="1"/>
</dbReference>
<dbReference type="InterPro" id="IPR007889">
    <property type="entry name" value="HTH_Psq"/>
</dbReference>
<dbReference type="PROSITE" id="PS50097">
    <property type="entry name" value="BTB"/>
    <property type="match status" value="1"/>
</dbReference>
<keyword evidence="5 8" id="KW-0238">DNA-binding</keyword>
<feature type="domain" description="HTH psq-type" evidence="11">
    <location>
        <begin position="327"/>
        <end position="379"/>
    </location>
</feature>
<dbReference type="InterPro" id="IPR000210">
    <property type="entry name" value="BTB/POZ_dom"/>
</dbReference>
<dbReference type="GO" id="GO:0006357">
    <property type="term" value="P:regulation of transcription by RNA polymerase II"/>
    <property type="evidence" value="ECO:0007669"/>
    <property type="project" value="TreeGrafter"/>
</dbReference>
<feature type="DNA-binding region" description="H-T-H motif" evidence="8">
    <location>
        <begin position="409"/>
        <end position="429"/>
    </location>
</feature>
<evidence type="ECO:0000256" key="4">
    <source>
        <dbReference type="ARBA" id="ARBA00022902"/>
    </source>
</evidence>
<evidence type="ECO:0000313" key="13">
    <source>
        <dbReference type="Proteomes" id="UP000318571"/>
    </source>
</evidence>
<dbReference type="Pfam" id="PF05225">
    <property type="entry name" value="HTH_psq"/>
    <property type="match status" value="4"/>
</dbReference>
<keyword evidence="4" id="KW-0524">Neurogenesis</keyword>
<sequence length="542" mass="60598">MASDQTSDQVFQLRSSQFFLAEALDQQLKEENFVDVTLVCLDNLRFQDATLVKAHKMILASSSEFFQLVLKQNPCQHPVVILPQGITHDTLEIILEFIYRGEVSIPESKFPSVIQAANYLKIHGLRQDDTDVANCNSSEAGQSTDEPPPNSHSLKRKSSPKYHFKNKRKPVQPRKFGSEFKGSLGGIELPMEVKLESTEDEEEGEEEEEEKPMDFTIRPLQGRKNDEPTDQQESNLGTSPYFNLEAFKASLRSDPDTDNDLETPLSTEQFEESPSPPEPKAYTKKDLNEALESLKSKRMSLSRASEVYAIPATTLWQRANRMGIATPKRETNSKIWKNEDLTNALDALRKKEISANKASKIYGIPSSTLYKIARKEGIELAQPFNAVQTSWSQDDLRKALNAIRKGMPVQKASSEFGIPSGTLYGRCKKVGIELSKAAAVHWSEEDMVQALNSVQNGTLSINQAAIHHNLPYSSLYGRINRLRKENPSQWQGFTPDLTFEAFMAAGHHSEASLLSLTHAAVPDRGLGRGSSMISVPDASWRL</sequence>
<evidence type="ECO:0000259" key="10">
    <source>
        <dbReference type="PROSITE" id="PS50097"/>
    </source>
</evidence>
<evidence type="ECO:0000256" key="5">
    <source>
        <dbReference type="ARBA" id="ARBA00023125"/>
    </source>
</evidence>
<evidence type="ECO:0008006" key="14">
    <source>
        <dbReference type="Google" id="ProtNLM"/>
    </source>
</evidence>
<keyword evidence="3" id="KW-0221">Differentiation</keyword>
<feature type="compositionally biased region" description="Polar residues" evidence="9">
    <location>
        <begin position="231"/>
        <end position="241"/>
    </location>
</feature>
<comment type="subcellular location">
    <subcellularLocation>
        <location evidence="1 8">Nucleus</location>
    </subcellularLocation>
</comment>
<comment type="function">
    <text evidence="7">Putative transcription factor required for axon growth and guidance in the central and peripheral nervous systems. Repels CNS axons away from the midline by promoting the expression of the midline repellent sli and its receptor robo.</text>
</comment>
<dbReference type="EMBL" id="VCGU01000005">
    <property type="protein sequence ID" value="TRY75042.1"/>
    <property type="molecule type" value="Genomic_DNA"/>
</dbReference>
<reference evidence="12 13" key="1">
    <citation type="journal article" date="2018" name="Nat. Ecol. Evol.">
        <title>Genomic signatures of mitonuclear coevolution across populations of Tigriopus californicus.</title>
        <authorList>
            <person name="Barreto F.S."/>
            <person name="Watson E.T."/>
            <person name="Lima T.G."/>
            <person name="Willett C.S."/>
            <person name="Edmands S."/>
            <person name="Li W."/>
            <person name="Burton R.S."/>
        </authorList>
    </citation>
    <scope>NUCLEOTIDE SEQUENCE [LARGE SCALE GENOMIC DNA]</scope>
    <source>
        <strain evidence="12 13">San Diego</strain>
    </source>
</reference>
<dbReference type="OMA" id="MNHLKWM"/>
<keyword evidence="2" id="KW-0217">Developmental protein</keyword>
<evidence type="ECO:0000259" key="11">
    <source>
        <dbReference type="PROSITE" id="PS50960"/>
    </source>
</evidence>
<dbReference type="STRING" id="6832.A0A553PBI9"/>
<feature type="domain" description="HTH psq-type" evidence="11">
    <location>
        <begin position="389"/>
        <end position="433"/>
    </location>
</feature>
<evidence type="ECO:0000256" key="3">
    <source>
        <dbReference type="ARBA" id="ARBA00022782"/>
    </source>
</evidence>
<feature type="DNA-binding region" description="H-T-H motif" evidence="8">
    <location>
        <begin position="355"/>
        <end position="375"/>
    </location>
</feature>
<organism evidence="12 13">
    <name type="scientific">Tigriopus californicus</name>
    <name type="common">Marine copepod</name>
    <dbReference type="NCBI Taxonomy" id="6832"/>
    <lineage>
        <taxon>Eukaryota</taxon>
        <taxon>Metazoa</taxon>
        <taxon>Ecdysozoa</taxon>
        <taxon>Arthropoda</taxon>
        <taxon>Crustacea</taxon>
        <taxon>Multicrustacea</taxon>
        <taxon>Hexanauplia</taxon>
        <taxon>Copepoda</taxon>
        <taxon>Harpacticoida</taxon>
        <taxon>Harpacticidae</taxon>
        <taxon>Tigriopus</taxon>
    </lineage>
</organism>
<evidence type="ECO:0000256" key="1">
    <source>
        <dbReference type="ARBA" id="ARBA00004123"/>
    </source>
</evidence>
<dbReference type="Proteomes" id="UP000318571">
    <property type="component" value="Chromosome 2"/>
</dbReference>
<dbReference type="Gene3D" id="3.30.710.10">
    <property type="entry name" value="Potassium Channel Kv1.1, Chain A"/>
    <property type="match status" value="1"/>
</dbReference>
<dbReference type="SUPFAM" id="SSF54695">
    <property type="entry name" value="POZ domain"/>
    <property type="match status" value="1"/>
</dbReference>
<dbReference type="InterPro" id="IPR009057">
    <property type="entry name" value="Homeodomain-like_sf"/>
</dbReference>
<dbReference type="OrthoDB" id="6359816at2759"/>
<dbReference type="InterPro" id="IPR051095">
    <property type="entry name" value="Dros_DevTransReg"/>
</dbReference>
<dbReference type="Gene3D" id="1.10.10.60">
    <property type="entry name" value="Homeodomain-like"/>
    <property type="match status" value="4"/>
</dbReference>
<proteinExistence type="predicted"/>
<feature type="compositionally biased region" description="Basic residues" evidence="9">
    <location>
        <begin position="153"/>
        <end position="172"/>
    </location>
</feature>
<dbReference type="SUPFAM" id="SSF46689">
    <property type="entry name" value="Homeodomain-like"/>
    <property type="match status" value="4"/>
</dbReference>
<dbReference type="FunFam" id="1.10.10.60:FF:000019">
    <property type="entry name" value="Ligand-dependent corepressor isoform 1"/>
    <property type="match status" value="2"/>
</dbReference>
<evidence type="ECO:0000256" key="7">
    <source>
        <dbReference type="ARBA" id="ARBA00037382"/>
    </source>
</evidence>
<protein>
    <recommendedName>
        <fullName evidence="14">BTB domain-containing protein</fullName>
    </recommendedName>
</protein>
<dbReference type="AlphaFoldDB" id="A0A553PBI9"/>
<feature type="compositionally biased region" description="Acidic residues" evidence="9">
    <location>
        <begin position="198"/>
        <end position="211"/>
    </location>
</feature>
<dbReference type="CDD" id="cd18315">
    <property type="entry name" value="BTB_POZ_BAB-like"/>
    <property type="match status" value="1"/>
</dbReference>
<keyword evidence="6 8" id="KW-0539">Nucleus</keyword>
<dbReference type="GO" id="GO:0003677">
    <property type="term" value="F:DNA binding"/>
    <property type="evidence" value="ECO:0007669"/>
    <property type="project" value="UniProtKB-UniRule"/>
</dbReference>
<evidence type="ECO:0000256" key="8">
    <source>
        <dbReference type="PROSITE-ProRule" id="PRU00320"/>
    </source>
</evidence>
<gene>
    <name evidence="12" type="ORF">TCAL_07012</name>
</gene>
<evidence type="ECO:0000313" key="12">
    <source>
        <dbReference type="EMBL" id="TRY75042.1"/>
    </source>
</evidence>
<evidence type="ECO:0000256" key="6">
    <source>
        <dbReference type="ARBA" id="ARBA00023242"/>
    </source>
</evidence>
<feature type="compositionally biased region" description="Polar residues" evidence="9">
    <location>
        <begin position="133"/>
        <end position="145"/>
    </location>
</feature>
<dbReference type="InterPro" id="IPR011333">
    <property type="entry name" value="SKP1/BTB/POZ_sf"/>
</dbReference>
<dbReference type="Pfam" id="PF00651">
    <property type="entry name" value="BTB"/>
    <property type="match status" value="1"/>
</dbReference>
<evidence type="ECO:0000256" key="2">
    <source>
        <dbReference type="ARBA" id="ARBA00022473"/>
    </source>
</evidence>
<feature type="region of interest" description="Disordered" evidence="9">
    <location>
        <begin position="131"/>
        <end position="284"/>
    </location>
</feature>
<comment type="caution">
    <text evidence="12">The sequence shown here is derived from an EMBL/GenBank/DDBJ whole genome shotgun (WGS) entry which is preliminary data.</text>
</comment>
<dbReference type="PROSITE" id="PS50960">
    <property type="entry name" value="HTH_PSQ"/>
    <property type="match status" value="2"/>
</dbReference>
<dbReference type="SMART" id="SM00225">
    <property type="entry name" value="BTB"/>
    <property type="match status" value="1"/>
</dbReference>
<accession>A0A553PBI9</accession>
<dbReference type="GO" id="GO:0005634">
    <property type="term" value="C:nucleus"/>
    <property type="evidence" value="ECO:0007669"/>
    <property type="project" value="UniProtKB-SubCell"/>
</dbReference>
<name>A0A553PBI9_TIGCA</name>
<evidence type="ECO:0000256" key="9">
    <source>
        <dbReference type="SAM" id="MobiDB-lite"/>
    </source>
</evidence>
<dbReference type="PANTHER" id="PTHR23110">
    <property type="entry name" value="BTB DOMAIN TRANSCRIPTION FACTOR"/>
    <property type="match status" value="1"/>
</dbReference>
<feature type="domain" description="BTB" evidence="10">
    <location>
        <begin position="34"/>
        <end position="107"/>
    </location>
</feature>